<keyword evidence="1" id="KW-1133">Transmembrane helix</keyword>
<name>A0A194V796_CYTMA</name>
<evidence type="ECO:0000256" key="1">
    <source>
        <dbReference type="SAM" id="Phobius"/>
    </source>
</evidence>
<keyword evidence="1" id="KW-0812">Transmembrane</keyword>
<evidence type="ECO:0000313" key="2">
    <source>
        <dbReference type="EMBL" id="KUI59773.1"/>
    </source>
</evidence>
<organism evidence="2 3">
    <name type="scientific">Cytospora mali</name>
    <name type="common">Apple Valsa canker fungus</name>
    <name type="synonym">Valsa mali</name>
    <dbReference type="NCBI Taxonomy" id="578113"/>
    <lineage>
        <taxon>Eukaryota</taxon>
        <taxon>Fungi</taxon>
        <taxon>Dikarya</taxon>
        <taxon>Ascomycota</taxon>
        <taxon>Pezizomycotina</taxon>
        <taxon>Sordariomycetes</taxon>
        <taxon>Sordariomycetidae</taxon>
        <taxon>Diaporthales</taxon>
        <taxon>Cytosporaceae</taxon>
        <taxon>Cytospora</taxon>
    </lineage>
</organism>
<keyword evidence="3" id="KW-1185">Reference proteome</keyword>
<sequence length="91" mass="9695">MTGLYITDFTSAPVITSTEILTSDAHDDWVAVTQMAPIYLVHQATDTTSAAASPTSSDKTSMAAIVMVASARKITICAMIAALFSFFAIWM</sequence>
<accession>A0A194V796</accession>
<feature type="transmembrane region" description="Helical" evidence="1">
    <location>
        <begin position="63"/>
        <end position="90"/>
    </location>
</feature>
<dbReference type="Proteomes" id="UP000078576">
    <property type="component" value="Unassembled WGS sequence"/>
</dbReference>
<reference evidence="3" key="1">
    <citation type="submission" date="2014-12" db="EMBL/GenBank/DDBJ databases">
        <title>Genome Sequence of Valsa Canker Pathogens Uncovers a Specific Adaption of Colonization on Woody Bark.</title>
        <authorList>
            <person name="Yin Z."/>
            <person name="Liu H."/>
            <person name="Gao X."/>
            <person name="Li Z."/>
            <person name="Song N."/>
            <person name="Ke X."/>
            <person name="Dai Q."/>
            <person name="Wu Y."/>
            <person name="Sun Y."/>
            <person name="Xu J.-R."/>
            <person name="Kang Z.K."/>
            <person name="Wang L."/>
            <person name="Huang L."/>
        </authorList>
    </citation>
    <scope>NUCLEOTIDE SEQUENCE [LARGE SCALE GENOMIC DNA]</scope>
    <source>
        <strain evidence="3">SXYL134</strain>
    </source>
</reference>
<evidence type="ECO:0000313" key="3">
    <source>
        <dbReference type="Proteomes" id="UP000078576"/>
    </source>
</evidence>
<dbReference type="EMBL" id="KN714736">
    <property type="protein sequence ID" value="KUI59773.1"/>
    <property type="molecule type" value="Genomic_DNA"/>
</dbReference>
<dbReference type="AlphaFoldDB" id="A0A194V796"/>
<proteinExistence type="predicted"/>
<keyword evidence="1" id="KW-0472">Membrane</keyword>
<protein>
    <submittedName>
        <fullName evidence="2">Uncharacterized protein</fullName>
    </submittedName>
</protein>
<gene>
    <name evidence="2" type="ORF">VP1G_11080</name>
</gene>